<keyword evidence="1" id="KW-0472">Membrane</keyword>
<reference evidence="3 4" key="1">
    <citation type="submission" date="2016-09" db="EMBL/GenBank/DDBJ databases">
        <title>Draft Genome Sequence of Aeromonas sobria Strain 08005, Isolated from Sick Rana catesbeiana.</title>
        <authorList>
            <person name="Yang Q."/>
        </authorList>
    </citation>
    <scope>NUCLEOTIDE SEQUENCE [LARGE SCALE GENOMIC DNA]</scope>
    <source>
        <strain evidence="3 4">08005</strain>
    </source>
</reference>
<dbReference type="Proteomes" id="UP000179934">
    <property type="component" value="Unassembled WGS sequence"/>
</dbReference>
<proteinExistence type="predicted"/>
<dbReference type="PANTHER" id="PTHR43685:SF2">
    <property type="entry name" value="GLYCOSYLTRANSFERASE 2-LIKE DOMAIN-CONTAINING PROTEIN"/>
    <property type="match status" value="1"/>
</dbReference>
<evidence type="ECO:0000313" key="3">
    <source>
        <dbReference type="EMBL" id="OHY93349.1"/>
    </source>
</evidence>
<dbReference type="Gene3D" id="3.90.550.10">
    <property type="entry name" value="Spore Coat Polysaccharide Biosynthesis Protein SpsA, Chain A"/>
    <property type="match status" value="1"/>
</dbReference>
<keyword evidence="1" id="KW-0812">Transmembrane</keyword>
<gene>
    <name evidence="3" type="ORF">BJD16_03565</name>
</gene>
<dbReference type="CDD" id="cd00761">
    <property type="entry name" value="Glyco_tranf_GTA_type"/>
    <property type="match status" value="1"/>
</dbReference>
<dbReference type="SUPFAM" id="SSF53448">
    <property type="entry name" value="Nucleotide-diphospho-sugar transferases"/>
    <property type="match status" value="1"/>
</dbReference>
<sequence length="305" mass="34638">MFSIVIPTYNRKDELMDSLASITELDDCGCAFEVIVVDDCSTQIYDLDLTTFGIEISYVRLAENGGPSVARNTGAMRAKYDWLLFLDDDDRFLASKLVDVKRAITENSECDLFYHLACIDMQNEGFSYQTKQNRFSTFKEIQGIVLDSNPIGGAPNIIISRTLFLIAGMFDSRMKAIEDYEFIIRLARNHPETRMFYIEKPLTRCQYVTNKSSVSKSAINTQLACEYVKNKYSLAGDDALRFSVNEQLMCAYAQVMNKNRMAALNYKNAFLLTKKLQYLVIAVLCLINPALLFFVKNIVSSKQGK</sequence>
<evidence type="ECO:0000259" key="2">
    <source>
        <dbReference type="Pfam" id="PF00535"/>
    </source>
</evidence>
<evidence type="ECO:0000256" key="1">
    <source>
        <dbReference type="SAM" id="Phobius"/>
    </source>
</evidence>
<dbReference type="InterPro" id="IPR029044">
    <property type="entry name" value="Nucleotide-diphossugar_trans"/>
</dbReference>
<accession>A0A1S2CYY2</accession>
<dbReference type="AlphaFoldDB" id="A0A1S2CYY2"/>
<feature type="domain" description="Glycosyltransferase 2-like" evidence="2">
    <location>
        <begin position="3"/>
        <end position="161"/>
    </location>
</feature>
<comment type="caution">
    <text evidence="3">The sequence shown here is derived from an EMBL/GenBank/DDBJ whole genome shotgun (WGS) entry which is preliminary data.</text>
</comment>
<organism evidence="3 4">
    <name type="scientific">Aeromonas sobria</name>
    <dbReference type="NCBI Taxonomy" id="646"/>
    <lineage>
        <taxon>Bacteria</taxon>
        <taxon>Pseudomonadati</taxon>
        <taxon>Pseudomonadota</taxon>
        <taxon>Gammaproteobacteria</taxon>
        <taxon>Aeromonadales</taxon>
        <taxon>Aeromonadaceae</taxon>
        <taxon>Aeromonas</taxon>
    </lineage>
</organism>
<dbReference type="Pfam" id="PF00535">
    <property type="entry name" value="Glycos_transf_2"/>
    <property type="match status" value="1"/>
</dbReference>
<dbReference type="GeneID" id="58920940"/>
<evidence type="ECO:0000313" key="4">
    <source>
        <dbReference type="Proteomes" id="UP000179934"/>
    </source>
</evidence>
<dbReference type="OrthoDB" id="9801954at2"/>
<protein>
    <submittedName>
        <fullName evidence="3">Glycosyl transferase</fullName>
    </submittedName>
</protein>
<dbReference type="RefSeq" id="WP_042018636.1">
    <property type="nucleotide sequence ID" value="NZ_CDBW01000006.1"/>
</dbReference>
<dbReference type="GO" id="GO:0016740">
    <property type="term" value="F:transferase activity"/>
    <property type="evidence" value="ECO:0007669"/>
    <property type="project" value="UniProtKB-KW"/>
</dbReference>
<dbReference type="PANTHER" id="PTHR43685">
    <property type="entry name" value="GLYCOSYLTRANSFERASE"/>
    <property type="match status" value="1"/>
</dbReference>
<keyword evidence="1" id="KW-1133">Transmembrane helix</keyword>
<dbReference type="InterPro" id="IPR050834">
    <property type="entry name" value="Glycosyltransf_2"/>
</dbReference>
<dbReference type="InterPro" id="IPR001173">
    <property type="entry name" value="Glyco_trans_2-like"/>
</dbReference>
<feature type="transmembrane region" description="Helical" evidence="1">
    <location>
        <begin position="276"/>
        <end position="295"/>
    </location>
</feature>
<name>A0A1S2CYY2_AERSO</name>
<dbReference type="STRING" id="646.BJD16_03565"/>
<dbReference type="EMBL" id="MKFU01000012">
    <property type="protein sequence ID" value="OHY93349.1"/>
    <property type="molecule type" value="Genomic_DNA"/>
</dbReference>
<keyword evidence="3" id="KW-0808">Transferase</keyword>